<protein>
    <recommendedName>
        <fullName evidence="1 9">Lysine--tRNA ligase</fullName>
        <ecNumber evidence="1 9">6.1.1.6</ecNumber>
    </recommendedName>
    <alternativeName>
        <fullName evidence="7 9">Lysyl-tRNA synthetase</fullName>
    </alternativeName>
</protein>
<feature type="region of interest" description="Disordered" evidence="11">
    <location>
        <begin position="54"/>
        <end position="75"/>
    </location>
</feature>
<evidence type="ECO:0000313" key="13">
    <source>
        <dbReference type="EMBL" id="KAG5517758.1"/>
    </source>
</evidence>
<evidence type="ECO:0000256" key="1">
    <source>
        <dbReference type="ARBA" id="ARBA00013166"/>
    </source>
</evidence>
<evidence type="ECO:0000256" key="3">
    <source>
        <dbReference type="ARBA" id="ARBA00022723"/>
    </source>
</evidence>
<sequence length="635" mass="71592">METLKVLSLSSQPLKHLFYFAAASSSSTHAVTRTSSSRLFFRCCSSSSTAAASARVAGRNRRSSSETPSSTSDRDAVRAIRLKKVEELRGQGLEPYAYKWERTHTANQLQDIYRNLGNGEESTSESDCVSVAGRIVARRAFGKLAFLTLRDDSGTIQVGLVPVHNLLLLFSIYFPRLLVVSEMDESIYLYWKDTTGCCLYCEKERLANDQFEMLKMFVDIGDILGANGSIKRTEKGELSVKLNSFAILTKSLLPLPDKYHGLTDVDKRYRQRYVDMIANPEVANIFRQRAKIVSEIRKTVESLGFVEVETPVLQGAAGGAEARPFVTYHNSLGRDLYLRIATELHLKRMLVGGFEKVYEMGRIFRNEGISTRHNPEFTTIEMYEAYSDYQSMMNMAEEIVTRCALAVHGKLSIDYQGLEICLSKPWRRETMHNLVKEVTGIDFNELGNDLRAAKEVTIRTIGTGIENKDKCSIEACESVGNLLNEVFEIMVEPKLLQPTFVLDYPIEISPLAKPHQRHAGLTERFELFICGREMANAFSELTDPVDQRGRLEEQVRQHNERRATAISEINSEEKEKKSDDNLYEVTLDEDFITALEYGMPPASGMGLGVDRLVMLLTNSASIRDVIPFPVLKIQQ</sequence>
<dbReference type="PRINTS" id="PR00982">
    <property type="entry name" value="TRNASYNTHLYS"/>
</dbReference>
<keyword evidence="14" id="KW-1185">Reference proteome</keyword>
<dbReference type="EC" id="6.1.1.6" evidence="1 9"/>
<dbReference type="InterPro" id="IPR004364">
    <property type="entry name" value="Aa-tRNA-synt_II"/>
</dbReference>
<keyword evidence="5" id="KW-0067">ATP-binding</keyword>
<evidence type="ECO:0000313" key="14">
    <source>
        <dbReference type="Proteomes" id="UP000823749"/>
    </source>
</evidence>
<reference evidence="13 14" key="1">
    <citation type="submission" date="2020-08" db="EMBL/GenBank/DDBJ databases">
        <title>Plant Genome Project.</title>
        <authorList>
            <person name="Zhang R.-G."/>
        </authorList>
    </citation>
    <scope>NUCLEOTIDE SEQUENCE [LARGE SCALE GENOMIC DNA]</scope>
    <source>
        <strain evidence="13">WSP0</strain>
        <tissue evidence="13">Leaf</tissue>
    </source>
</reference>
<dbReference type="Pfam" id="PF01336">
    <property type="entry name" value="tRNA_anti-codon"/>
    <property type="match status" value="1"/>
</dbReference>
<dbReference type="GO" id="GO:0005739">
    <property type="term" value="C:mitochondrion"/>
    <property type="evidence" value="ECO:0007669"/>
    <property type="project" value="TreeGrafter"/>
</dbReference>
<evidence type="ECO:0000259" key="12">
    <source>
        <dbReference type="PROSITE" id="PS50862"/>
    </source>
</evidence>
<dbReference type="GO" id="GO:0046872">
    <property type="term" value="F:metal ion binding"/>
    <property type="evidence" value="ECO:0007669"/>
    <property type="project" value="UniProtKB-KW"/>
</dbReference>
<dbReference type="NCBIfam" id="NF001756">
    <property type="entry name" value="PRK00484.1"/>
    <property type="match status" value="1"/>
</dbReference>
<evidence type="ECO:0000256" key="7">
    <source>
        <dbReference type="ARBA" id="ARBA00030563"/>
    </source>
</evidence>
<keyword evidence="3" id="KW-0479">Metal-binding</keyword>
<evidence type="ECO:0000256" key="5">
    <source>
        <dbReference type="ARBA" id="ARBA00022840"/>
    </source>
</evidence>
<dbReference type="CDD" id="cd04322">
    <property type="entry name" value="LysRS_N"/>
    <property type="match status" value="1"/>
</dbReference>
<comment type="catalytic activity">
    <reaction evidence="8 9">
        <text>tRNA(Lys) + L-lysine + ATP = L-lysyl-tRNA(Lys) + AMP + diphosphate</text>
        <dbReference type="Rhea" id="RHEA:20792"/>
        <dbReference type="Rhea" id="RHEA-COMP:9696"/>
        <dbReference type="Rhea" id="RHEA-COMP:9697"/>
        <dbReference type="ChEBI" id="CHEBI:30616"/>
        <dbReference type="ChEBI" id="CHEBI:32551"/>
        <dbReference type="ChEBI" id="CHEBI:33019"/>
        <dbReference type="ChEBI" id="CHEBI:78442"/>
        <dbReference type="ChEBI" id="CHEBI:78529"/>
        <dbReference type="ChEBI" id="CHEBI:456215"/>
        <dbReference type="EC" id="6.1.1.6"/>
    </reaction>
</comment>
<evidence type="ECO:0000256" key="4">
    <source>
        <dbReference type="ARBA" id="ARBA00022741"/>
    </source>
</evidence>
<dbReference type="GO" id="GO:0005829">
    <property type="term" value="C:cytosol"/>
    <property type="evidence" value="ECO:0007669"/>
    <property type="project" value="TreeGrafter"/>
</dbReference>
<dbReference type="GO" id="GO:0004824">
    <property type="term" value="F:lysine-tRNA ligase activity"/>
    <property type="evidence" value="ECO:0007669"/>
    <property type="project" value="UniProtKB-EC"/>
</dbReference>
<dbReference type="HAMAP" id="MF_00252">
    <property type="entry name" value="Lys_tRNA_synth_class2"/>
    <property type="match status" value="1"/>
</dbReference>
<dbReference type="SUPFAM" id="SSF55681">
    <property type="entry name" value="Class II aaRS and biotin synthetases"/>
    <property type="match status" value="1"/>
</dbReference>
<name>A0AAV6HV62_9ERIC</name>
<evidence type="ECO:0000256" key="6">
    <source>
        <dbReference type="ARBA" id="ARBA00023146"/>
    </source>
</evidence>
<organism evidence="13 14">
    <name type="scientific">Rhododendron griersonianum</name>
    <dbReference type="NCBI Taxonomy" id="479676"/>
    <lineage>
        <taxon>Eukaryota</taxon>
        <taxon>Viridiplantae</taxon>
        <taxon>Streptophyta</taxon>
        <taxon>Embryophyta</taxon>
        <taxon>Tracheophyta</taxon>
        <taxon>Spermatophyta</taxon>
        <taxon>Magnoliopsida</taxon>
        <taxon>eudicotyledons</taxon>
        <taxon>Gunneridae</taxon>
        <taxon>Pentapetalae</taxon>
        <taxon>asterids</taxon>
        <taxon>Ericales</taxon>
        <taxon>Ericaceae</taxon>
        <taxon>Ericoideae</taxon>
        <taxon>Rhodoreae</taxon>
        <taxon>Rhododendron</taxon>
    </lineage>
</organism>
<proteinExistence type="inferred from homology"/>
<dbReference type="InterPro" id="IPR002313">
    <property type="entry name" value="Lys-tRNA-ligase_II"/>
</dbReference>
<feature type="domain" description="Aminoacyl-transfer RNA synthetases class-II family profile" evidence="12">
    <location>
        <begin position="286"/>
        <end position="627"/>
    </location>
</feature>
<keyword evidence="2" id="KW-0436">Ligase</keyword>
<evidence type="ECO:0000256" key="9">
    <source>
        <dbReference type="RuleBase" id="RU003748"/>
    </source>
</evidence>
<dbReference type="GO" id="GO:0000049">
    <property type="term" value="F:tRNA binding"/>
    <property type="evidence" value="ECO:0007669"/>
    <property type="project" value="TreeGrafter"/>
</dbReference>
<accession>A0AAV6HV62</accession>
<dbReference type="InterPro" id="IPR012340">
    <property type="entry name" value="NA-bd_OB-fold"/>
</dbReference>
<evidence type="ECO:0000256" key="11">
    <source>
        <dbReference type="SAM" id="MobiDB-lite"/>
    </source>
</evidence>
<dbReference type="AlphaFoldDB" id="A0AAV6HV62"/>
<dbReference type="GO" id="GO:0005524">
    <property type="term" value="F:ATP binding"/>
    <property type="evidence" value="ECO:0007669"/>
    <property type="project" value="UniProtKB-KW"/>
</dbReference>
<dbReference type="Proteomes" id="UP000823749">
    <property type="component" value="Chromosome 13"/>
</dbReference>
<dbReference type="FunFam" id="3.30.930.10:FF:000067">
    <property type="entry name" value="Lysine--tRNA ligase"/>
    <property type="match status" value="1"/>
</dbReference>
<dbReference type="Gene3D" id="2.40.50.140">
    <property type="entry name" value="Nucleic acid-binding proteins"/>
    <property type="match status" value="1"/>
</dbReference>
<dbReference type="InterPro" id="IPR006195">
    <property type="entry name" value="aa-tRNA-synth_II"/>
</dbReference>
<dbReference type="CDD" id="cd00775">
    <property type="entry name" value="LysRS_core"/>
    <property type="match status" value="1"/>
</dbReference>
<feature type="coiled-coil region" evidence="10">
    <location>
        <begin position="548"/>
        <end position="575"/>
    </location>
</feature>
<evidence type="ECO:0000256" key="10">
    <source>
        <dbReference type="SAM" id="Coils"/>
    </source>
</evidence>
<dbReference type="PANTHER" id="PTHR42918">
    <property type="entry name" value="LYSYL-TRNA SYNTHETASE"/>
    <property type="match status" value="1"/>
</dbReference>
<gene>
    <name evidence="13" type="ORF">RHGRI_038216</name>
</gene>
<dbReference type="EMBL" id="JACTNZ010000013">
    <property type="protein sequence ID" value="KAG5517758.1"/>
    <property type="molecule type" value="Genomic_DNA"/>
</dbReference>
<keyword evidence="6" id="KW-0030">Aminoacyl-tRNA synthetase</keyword>
<keyword evidence="4" id="KW-0547">Nucleotide-binding</keyword>
<dbReference type="GO" id="GO:0006430">
    <property type="term" value="P:lysyl-tRNA aminoacylation"/>
    <property type="evidence" value="ECO:0007669"/>
    <property type="project" value="InterPro"/>
</dbReference>
<dbReference type="PANTHER" id="PTHR42918:SF15">
    <property type="entry name" value="LYSINE--TRNA LIGASE, CHLOROPLASTIC_MITOCHONDRIAL"/>
    <property type="match status" value="1"/>
</dbReference>
<dbReference type="InterPro" id="IPR004365">
    <property type="entry name" value="NA-bd_OB_tRNA"/>
</dbReference>
<dbReference type="PROSITE" id="PS50862">
    <property type="entry name" value="AA_TRNA_LIGASE_II"/>
    <property type="match status" value="1"/>
</dbReference>
<evidence type="ECO:0000256" key="8">
    <source>
        <dbReference type="ARBA" id="ARBA00048573"/>
    </source>
</evidence>
<keyword evidence="10" id="KW-0175">Coiled coil</keyword>
<evidence type="ECO:0000256" key="2">
    <source>
        <dbReference type="ARBA" id="ARBA00022598"/>
    </source>
</evidence>
<dbReference type="InterPro" id="IPR044136">
    <property type="entry name" value="Lys-tRNA-ligase_II_N"/>
</dbReference>
<dbReference type="InterPro" id="IPR045864">
    <property type="entry name" value="aa-tRNA-synth_II/BPL/LPL"/>
</dbReference>
<comment type="caution">
    <text evidence="13">The sequence shown here is derived from an EMBL/GenBank/DDBJ whole genome shotgun (WGS) entry which is preliminary data.</text>
</comment>
<dbReference type="InterPro" id="IPR018149">
    <property type="entry name" value="Lys-tRNA-synth_II_C"/>
</dbReference>
<dbReference type="SUPFAM" id="SSF50249">
    <property type="entry name" value="Nucleic acid-binding proteins"/>
    <property type="match status" value="2"/>
</dbReference>
<dbReference type="Pfam" id="PF00152">
    <property type="entry name" value="tRNA-synt_2"/>
    <property type="match status" value="1"/>
</dbReference>
<dbReference type="NCBIfam" id="TIGR00499">
    <property type="entry name" value="lysS_bact"/>
    <property type="match status" value="1"/>
</dbReference>
<dbReference type="Gene3D" id="3.30.930.10">
    <property type="entry name" value="Bira Bifunctional Protein, Domain 2"/>
    <property type="match status" value="1"/>
</dbReference>